<dbReference type="InterPro" id="IPR017896">
    <property type="entry name" value="4Fe4S_Fe-S-bd"/>
</dbReference>
<gene>
    <name evidence="5" type="ORF">BFLFYP10_02333</name>
</gene>
<dbReference type="GO" id="GO:0016746">
    <property type="term" value="F:acyltransferase activity"/>
    <property type="evidence" value="ECO:0007669"/>
    <property type="project" value="UniProtKB-KW"/>
</dbReference>
<dbReference type="EMBL" id="CACRSZ010000054">
    <property type="protein sequence ID" value="VYT31231.1"/>
    <property type="molecule type" value="Genomic_DNA"/>
</dbReference>
<dbReference type="Gene3D" id="3.30.70.20">
    <property type="match status" value="1"/>
</dbReference>
<evidence type="ECO:0000256" key="2">
    <source>
        <dbReference type="ARBA" id="ARBA00023004"/>
    </source>
</evidence>
<dbReference type="PANTHER" id="PTHR43193:SF2">
    <property type="entry name" value="POLYFERREDOXIN PROTEIN FWDF"/>
    <property type="match status" value="1"/>
</dbReference>
<dbReference type="SUPFAM" id="SSF54862">
    <property type="entry name" value="4Fe-4S ferredoxins"/>
    <property type="match status" value="1"/>
</dbReference>
<dbReference type="GO" id="GO:0051536">
    <property type="term" value="F:iron-sulfur cluster binding"/>
    <property type="evidence" value="ECO:0007669"/>
    <property type="project" value="UniProtKB-KW"/>
</dbReference>
<dbReference type="InterPro" id="IPR052977">
    <property type="entry name" value="Polyferredoxin-like_ET"/>
</dbReference>
<dbReference type="InterPro" id="IPR011004">
    <property type="entry name" value="Trimer_LpxA-like_sf"/>
</dbReference>
<evidence type="ECO:0000256" key="1">
    <source>
        <dbReference type="ARBA" id="ARBA00022723"/>
    </source>
</evidence>
<dbReference type="AlphaFoldDB" id="A0A6N2VRH6"/>
<dbReference type="Pfam" id="PF00132">
    <property type="entry name" value="Hexapep"/>
    <property type="match status" value="1"/>
</dbReference>
<keyword evidence="2" id="KW-0408">Iron</keyword>
<evidence type="ECO:0000259" key="4">
    <source>
        <dbReference type="PROSITE" id="PS51379"/>
    </source>
</evidence>
<dbReference type="Pfam" id="PF12838">
    <property type="entry name" value="Fer4_7"/>
    <property type="match status" value="1"/>
</dbReference>
<evidence type="ECO:0000256" key="3">
    <source>
        <dbReference type="ARBA" id="ARBA00023014"/>
    </source>
</evidence>
<dbReference type="InterPro" id="IPR001451">
    <property type="entry name" value="Hexapep"/>
</dbReference>
<dbReference type="Gene3D" id="2.160.10.10">
    <property type="entry name" value="Hexapeptide repeat proteins"/>
    <property type="match status" value="1"/>
</dbReference>
<dbReference type="EC" id="2.3.1.-" evidence="5"/>
<proteinExistence type="predicted"/>
<organism evidence="5">
    <name type="scientific">Bacteroides faecis</name>
    <dbReference type="NCBI Taxonomy" id="674529"/>
    <lineage>
        <taxon>Bacteria</taxon>
        <taxon>Pseudomonadati</taxon>
        <taxon>Bacteroidota</taxon>
        <taxon>Bacteroidia</taxon>
        <taxon>Bacteroidales</taxon>
        <taxon>Bacteroidaceae</taxon>
        <taxon>Bacteroides</taxon>
    </lineage>
</organism>
<protein>
    <submittedName>
        <fullName evidence="5">Acetyltransferase</fullName>
        <ecNumber evidence="5">2.3.1.-</ecNumber>
    </submittedName>
</protein>
<feature type="domain" description="4Fe-4S ferredoxin-type" evidence="4">
    <location>
        <begin position="1"/>
        <end position="30"/>
    </location>
</feature>
<dbReference type="RefSeq" id="WP_156730132.1">
    <property type="nucleotide sequence ID" value="NZ_CACRSZ010000054.1"/>
</dbReference>
<keyword evidence="5" id="KW-0808">Transferase</keyword>
<feature type="domain" description="4Fe-4S ferredoxin-type" evidence="4">
    <location>
        <begin position="35"/>
        <end position="65"/>
    </location>
</feature>
<dbReference type="CDD" id="cd04647">
    <property type="entry name" value="LbH_MAT_like"/>
    <property type="match status" value="1"/>
</dbReference>
<dbReference type="SUPFAM" id="SSF51161">
    <property type="entry name" value="Trimeric LpxA-like enzymes"/>
    <property type="match status" value="1"/>
</dbReference>
<keyword evidence="1" id="KW-0479">Metal-binding</keyword>
<dbReference type="PROSITE" id="PS51379">
    <property type="entry name" value="4FE4S_FER_2"/>
    <property type="match status" value="2"/>
</dbReference>
<name>A0A6N2VRH6_9BACE</name>
<sequence length="600" mass="67438">MIDILSKEQCTGCSVCVDVCPVRAISIHSDSEGFGYPKIDMGTCIRCNLCEKKCPVIYAEKLKKNDYVDPICYAGYSKNPEIRFESTSGGAFSTLALQMYREGGYVGGAVYDSKYFVRHYISGDKKELPRLRSSKYSQSDTVGFYNEVVHLLDAGSKVLVCGTPCQMAGLRSFLRKDYENLIIVDFICLSVASPKVQRLYLDYLEQEHQSSIIELKYKAKDIGWHNLSKRIRFANGKTVYGKKGVDHLSRTFHNHLSARPCCFNCKFRGFPRVADITLGDFWGVDKLKPHLDNNCGTSAILLNSKKGEFFFRNVASRMVLEGIHVNDVILGNKALLKSLPVPGKRAEFMASLDKEPFDELVDRLIPIASKKGFKQWCYQSFKNIHRIVKATSLHPKPLFQFLKYNFFSSNIKTSWGKGALIFPHRYCVIQIHKKAKIELDGYVILGEKTISGSKLETRFYMCENSCLYVKKRFRIMYGGNIEIFKNAHLIVDWCGGNVNNTIICGDKIELGYQVALGRDVVIRDNNGGHNIALEGYKNSHPVKIGAHVWLCSGCQIMPGCHIQDGAIIGANSVVSGKVKAHTLVTGNPVRVVDNDVFWNL</sequence>
<dbReference type="GO" id="GO:0046872">
    <property type="term" value="F:metal ion binding"/>
    <property type="evidence" value="ECO:0007669"/>
    <property type="project" value="UniProtKB-KW"/>
</dbReference>
<dbReference type="InterPro" id="IPR007525">
    <property type="entry name" value="FrhB_FdhB_C"/>
</dbReference>
<evidence type="ECO:0000313" key="5">
    <source>
        <dbReference type="EMBL" id="VYT31231.1"/>
    </source>
</evidence>
<keyword evidence="3" id="KW-0411">Iron-sulfur</keyword>
<dbReference type="InterPro" id="IPR017900">
    <property type="entry name" value="4Fe4S_Fe_S_CS"/>
</dbReference>
<dbReference type="Pfam" id="PF04432">
    <property type="entry name" value="FrhB_FdhB_C"/>
    <property type="match status" value="1"/>
</dbReference>
<accession>A0A6N2VRH6</accession>
<keyword evidence="5" id="KW-0012">Acyltransferase</keyword>
<dbReference type="PANTHER" id="PTHR43193">
    <property type="match status" value="1"/>
</dbReference>
<dbReference type="PROSITE" id="PS00198">
    <property type="entry name" value="4FE4S_FER_1"/>
    <property type="match status" value="2"/>
</dbReference>
<reference evidence="5" key="1">
    <citation type="submission" date="2019-11" db="EMBL/GenBank/DDBJ databases">
        <authorList>
            <person name="Feng L."/>
        </authorList>
    </citation>
    <scope>NUCLEOTIDE SEQUENCE</scope>
    <source>
        <strain evidence="5">BfaecisLFYP10</strain>
    </source>
</reference>